<dbReference type="AlphaFoldDB" id="A0A2P2QUN2"/>
<dbReference type="EMBL" id="GGEC01090203">
    <property type="protein sequence ID" value="MBX70687.1"/>
    <property type="molecule type" value="Transcribed_RNA"/>
</dbReference>
<protein>
    <submittedName>
        <fullName evidence="2">Uncharacterized protein</fullName>
    </submittedName>
</protein>
<keyword evidence="1" id="KW-1133">Transmembrane helix</keyword>
<keyword evidence="1" id="KW-0472">Membrane</keyword>
<evidence type="ECO:0000256" key="1">
    <source>
        <dbReference type="SAM" id="Phobius"/>
    </source>
</evidence>
<accession>A0A2P2QUN2</accession>
<keyword evidence="1" id="KW-0812">Transmembrane</keyword>
<evidence type="ECO:0000313" key="2">
    <source>
        <dbReference type="EMBL" id="MBX70687.1"/>
    </source>
</evidence>
<organism evidence="2">
    <name type="scientific">Rhizophora mucronata</name>
    <name type="common">Asiatic mangrove</name>
    <dbReference type="NCBI Taxonomy" id="61149"/>
    <lineage>
        <taxon>Eukaryota</taxon>
        <taxon>Viridiplantae</taxon>
        <taxon>Streptophyta</taxon>
        <taxon>Embryophyta</taxon>
        <taxon>Tracheophyta</taxon>
        <taxon>Spermatophyta</taxon>
        <taxon>Magnoliopsida</taxon>
        <taxon>eudicotyledons</taxon>
        <taxon>Gunneridae</taxon>
        <taxon>Pentapetalae</taxon>
        <taxon>rosids</taxon>
        <taxon>fabids</taxon>
        <taxon>Malpighiales</taxon>
        <taxon>Rhizophoraceae</taxon>
        <taxon>Rhizophora</taxon>
    </lineage>
</organism>
<sequence>MSFVQKMTCLKGFLSMFRPCIFIWMLLALEFLILRIYCWRLFPWKIIFSIVA</sequence>
<feature type="transmembrane region" description="Helical" evidence="1">
    <location>
        <begin position="21"/>
        <end position="42"/>
    </location>
</feature>
<reference evidence="2" key="1">
    <citation type="submission" date="2018-02" db="EMBL/GenBank/DDBJ databases">
        <title>Rhizophora mucronata_Transcriptome.</title>
        <authorList>
            <person name="Meera S.P."/>
            <person name="Sreeshan A."/>
            <person name="Augustine A."/>
        </authorList>
    </citation>
    <scope>NUCLEOTIDE SEQUENCE</scope>
    <source>
        <tissue evidence="2">Leaf</tissue>
    </source>
</reference>
<name>A0A2P2QUN2_RHIMU</name>
<proteinExistence type="predicted"/>